<comment type="similarity">
    <text evidence="2">Belongs to the CorA metal ion transporter (MIT) (TC 1.A.35) family.</text>
</comment>
<dbReference type="SUPFAM" id="SSF144083">
    <property type="entry name" value="Magnesium transport protein CorA, transmembrane region"/>
    <property type="match status" value="1"/>
</dbReference>
<proteinExistence type="inferred from homology"/>
<evidence type="ECO:0000256" key="10">
    <source>
        <dbReference type="ARBA" id="ARBA00023136"/>
    </source>
</evidence>
<keyword evidence="8 11" id="KW-1133">Transmembrane helix</keyword>
<feature type="transmembrane region" description="Helical" evidence="11">
    <location>
        <begin position="247"/>
        <end position="268"/>
    </location>
</feature>
<evidence type="ECO:0000256" key="3">
    <source>
        <dbReference type="ARBA" id="ARBA00022448"/>
    </source>
</evidence>
<dbReference type="Proteomes" id="UP000176501">
    <property type="component" value="Unassembled WGS sequence"/>
</dbReference>
<evidence type="ECO:0000256" key="6">
    <source>
        <dbReference type="ARBA" id="ARBA00022692"/>
    </source>
</evidence>
<evidence type="ECO:0000256" key="7">
    <source>
        <dbReference type="ARBA" id="ARBA00022833"/>
    </source>
</evidence>
<dbReference type="PANTHER" id="PTHR46494:SF3">
    <property type="entry name" value="ZINC TRANSPORT PROTEIN ZNTB"/>
    <property type="match status" value="1"/>
</dbReference>
<protein>
    <recommendedName>
        <fullName evidence="14">Magnesium transporter CorA</fullName>
    </recommendedName>
</protein>
<comment type="subcellular location">
    <subcellularLocation>
        <location evidence="1">Cell membrane</location>
        <topology evidence="1">Multi-pass membrane protein</topology>
    </subcellularLocation>
</comment>
<organism evidence="12 13">
    <name type="scientific">Candidatus Uhrbacteria bacterium RIFOXYB2_FULL_57_15</name>
    <dbReference type="NCBI Taxonomy" id="1802422"/>
    <lineage>
        <taxon>Bacteria</taxon>
        <taxon>Candidatus Uhriibacteriota</taxon>
    </lineage>
</organism>
<comment type="caution">
    <text evidence="12">The sequence shown here is derived from an EMBL/GenBank/DDBJ whole genome shotgun (WGS) entry which is preliminary data.</text>
</comment>
<dbReference type="EMBL" id="MGFE01000016">
    <property type="protein sequence ID" value="OGL98741.1"/>
    <property type="molecule type" value="Genomic_DNA"/>
</dbReference>
<keyword evidence="5" id="KW-0997">Cell inner membrane</keyword>
<dbReference type="AlphaFoldDB" id="A0A1F7W7H0"/>
<sequence>MEIPNLEEKAYTWWHASPCDAPMQEAMRATFKFHTLDYEDIAEATDFPKLDEYKYYAMAIIIVPRYDRVRRELRNRHFAMFLENTYFVTAAAEPIEALDRYFQLVRQSPRMRRETTKSGQPVSLLTYHVLDAVFEEYGRIIAELMRETHLLEEEVAEHNARETTIRLGALRRNVLHLLHSLEPQRRVIRKLGDMKRDFLPEEHRVYFEDLEDKLDGYRVNVANLHATVDTLFEVNETVLAHRTNDRLGTLTVISVSLMPPTLIASFYGMNVQGLPFANHLWIPFAIIVASLVVSLIGTLVTGRGLRR</sequence>
<reference evidence="12 13" key="1">
    <citation type="journal article" date="2016" name="Nat. Commun.">
        <title>Thousands of microbial genomes shed light on interconnected biogeochemical processes in an aquifer system.</title>
        <authorList>
            <person name="Anantharaman K."/>
            <person name="Brown C.T."/>
            <person name="Hug L.A."/>
            <person name="Sharon I."/>
            <person name="Castelle C.J."/>
            <person name="Probst A.J."/>
            <person name="Thomas B.C."/>
            <person name="Singh A."/>
            <person name="Wilkins M.J."/>
            <person name="Karaoz U."/>
            <person name="Brodie E.L."/>
            <person name="Williams K.H."/>
            <person name="Hubbard S.S."/>
            <person name="Banfield J.F."/>
        </authorList>
    </citation>
    <scope>NUCLEOTIDE SEQUENCE [LARGE SCALE GENOMIC DNA]</scope>
</reference>
<keyword evidence="3" id="KW-0813">Transport</keyword>
<name>A0A1F7W7H0_9BACT</name>
<feature type="transmembrane region" description="Helical" evidence="11">
    <location>
        <begin position="280"/>
        <end position="301"/>
    </location>
</feature>
<evidence type="ECO:0000313" key="12">
    <source>
        <dbReference type="EMBL" id="OGL98741.1"/>
    </source>
</evidence>
<gene>
    <name evidence="12" type="ORF">A2304_00995</name>
</gene>
<dbReference type="Gene3D" id="3.30.460.20">
    <property type="entry name" value="CorA soluble domain-like"/>
    <property type="match status" value="1"/>
</dbReference>
<dbReference type="InterPro" id="IPR045861">
    <property type="entry name" value="CorA_cytoplasmic_dom"/>
</dbReference>
<dbReference type="Pfam" id="PF01544">
    <property type="entry name" value="CorA"/>
    <property type="match status" value="1"/>
</dbReference>
<evidence type="ECO:0000256" key="11">
    <source>
        <dbReference type="SAM" id="Phobius"/>
    </source>
</evidence>
<dbReference type="PANTHER" id="PTHR46494">
    <property type="entry name" value="CORA FAMILY METAL ION TRANSPORTER (EUROFUNG)"/>
    <property type="match status" value="1"/>
</dbReference>
<dbReference type="GO" id="GO:0005886">
    <property type="term" value="C:plasma membrane"/>
    <property type="evidence" value="ECO:0007669"/>
    <property type="project" value="UniProtKB-SubCell"/>
</dbReference>
<dbReference type="GO" id="GO:0050897">
    <property type="term" value="F:cobalt ion binding"/>
    <property type="evidence" value="ECO:0007669"/>
    <property type="project" value="TreeGrafter"/>
</dbReference>
<evidence type="ECO:0000256" key="5">
    <source>
        <dbReference type="ARBA" id="ARBA00022519"/>
    </source>
</evidence>
<dbReference type="Gene3D" id="1.20.58.340">
    <property type="entry name" value="Magnesium transport protein CorA, transmembrane region"/>
    <property type="match status" value="2"/>
</dbReference>
<keyword evidence="10 11" id="KW-0472">Membrane</keyword>
<dbReference type="GO" id="GO:0000287">
    <property type="term" value="F:magnesium ion binding"/>
    <property type="evidence" value="ECO:0007669"/>
    <property type="project" value="TreeGrafter"/>
</dbReference>
<dbReference type="GO" id="GO:0015087">
    <property type="term" value="F:cobalt ion transmembrane transporter activity"/>
    <property type="evidence" value="ECO:0007669"/>
    <property type="project" value="TreeGrafter"/>
</dbReference>
<keyword evidence="7" id="KW-0862">Zinc</keyword>
<keyword evidence="4" id="KW-1003">Cell membrane</keyword>
<evidence type="ECO:0000313" key="13">
    <source>
        <dbReference type="Proteomes" id="UP000176501"/>
    </source>
</evidence>
<evidence type="ECO:0000256" key="8">
    <source>
        <dbReference type="ARBA" id="ARBA00022989"/>
    </source>
</evidence>
<dbReference type="InterPro" id="IPR002523">
    <property type="entry name" value="MgTranspt_CorA/ZnTranspt_ZntB"/>
</dbReference>
<keyword evidence="6 11" id="KW-0812">Transmembrane</keyword>
<evidence type="ECO:0008006" key="14">
    <source>
        <dbReference type="Google" id="ProtNLM"/>
    </source>
</evidence>
<dbReference type="InterPro" id="IPR045863">
    <property type="entry name" value="CorA_TM1_TM2"/>
</dbReference>
<dbReference type="GO" id="GO:0015095">
    <property type="term" value="F:magnesium ion transmembrane transporter activity"/>
    <property type="evidence" value="ECO:0007669"/>
    <property type="project" value="TreeGrafter"/>
</dbReference>
<accession>A0A1F7W7H0</accession>
<evidence type="ECO:0000256" key="1">
    <source>
        <dbReference type="ARBA" id="ARBA00004651"/>
    </source>
</evidence>
<keyword evidence="9" id="KW-0406">Ion transport</keyword>
<evidence type="ECO:0000256" key="9">
    <source>
        <dbReference type="ARBA" id="ARBA00023065"/>
    </source>
</evidence>
<evidence type="ECO:0000256" key="4">
    <source>
        <dbReference type="ARBA" id="ARBA00022475"/>
    </source>
</evidence>
<evidence type="ECO:0000256" key="2">
    <source>
        <dbReference type="ARBA" id="ARBA00009765"/>
    </source>
</evidence>
<dbReference type="SUPFAM" id="SSF143865">
    <property type="entry name" value="CorA soluble domain-like"/>
    <property type="match status" value="1"/>
</dbReference>